<sequence>MAFSSYWLQSAIFLLLFSGGKCFHSLVPVQVRGRQRSNVALKMAVEKKDSYSVTLLPGDGIGPEIISAALKVLDAVQETCKFKISYEEALIGGAALDETSHPFPDESLETCKAADSVLLACIGGDKWDDLPRDKRPETGLLRMRKDLGLFANLRPAKVLNPLLSSSTLKPEVVSGVDVMVVRELTGGIYFGQPKGMTTDEATGEEMGYNTMVYKKSEVERIAKVAFEAAMKRGKNLCSVDKANVLDVSQFWRDTVINIAKDYPEVELTHMYVDNAAMQLIKRPRQFDVIVTGNMFGDILSDEASMLVGSLGMLPSASLGSGEGPGCFEPCHGSAPKYRGLDKANPCAMILSAAMMLRYDLARPEAADLIENAVSSVLDKGFRTPDIYEGGEEQTLIGCKQMGEEVAKAVVELSQY</sequence>
<dbReference type="UniPathway" id="UPA00048">
    <property type="reaction ID" value="UER00072"/>
</dbReference>
<evidence type="ECO:0000256" key="8">
    <source>
        <dbReference type="ARBA" id="ARBA00022605"/>
    </source>
</evidence>
<comment type="subcellular location">
    <subcellularLocation>
        <location evidence="2">Cytoplasm</location>
    </subcellularLocation>
</comment>
<evidence type="ECO:0000256" key="12">
    <source>
        <dbReference type="ARBA" id="ARBA00023027"/>
    </source>
</evidence>
<keyword evidence="9 14" id="KW-0479">Metal-binding</keyword>
<evidence type="ECO:0000256" key="3">
    <source>
        <dbReference type="ARBA" id="ARBA00008319"/>
    </source>
</evidence>
<evidence type="ECO:0000256" key="10">
    <source>
        <dbReference type="ARBA" id="ARBA00022842"/>
    </source>
</evidence>
<dbReference type="EMBL" id="HBHR01018927">
    <property type="protein sequence ID" value="CAD9870360.1"/>
    <property type="molecule type" value="Transcribed_RNA"/>
</dbReference>
<evidence type="ECO:0000313" key="17">
    <source>
        <dbReference type="EMBL" id="CAD9870360.1"/>
    </source>
</evidence>
<dbReference type="Pfam" id="PF00180">
    <property type="entry name" value="Iso_dh"/>
    <property type="match status" value="1"/>
</dbReference>
<accession>A0A7S2V5A5</accession>
<comment type="similarity">
    <text evidence="3">Belongs to the isocitrate and isopropylmalate dehydrogenases family. LeuB type 1 subfamily.</text>
</comment>
<evidence type="ECO:0000256" key="6">
    <source>
        <dbReference type="ARBA" id="ARBA00022430"/>
    </source>
</evidence>
<dbReference type="Gene3D" id="3.40.718.10">
    <property type="entry name" value="Isopropylmalate Dehydrogenase"/>
    <property type="match status" value="1"/>
</dbReference>
<reference evidence="17" key="1">
    <citation type="submission" date="2021-01" db="EMBL/GenBank/DDBJ databases">
        <authorList>
            <person name="Corre E."/>
            <person name="Pelletier E."/>
            <person name="Niang G."/>
            <person name="Scheremetjew M."/>
            <person name="Finn R."/>
            <person name="Kale V."/>
            <person name="Holt S."/>
            <person name="Cochrane G."/>
            <person name="Meng A."/>
            <person name="Brown T."/>
            <person name="Cohen L."/>
        </authorList>
    </citation>
    <scope>NUCLEOTIDE SEQUENCE</scope>
    <source>
        <strain evidence="17">CCMP1661</strain>
    </source>
</reference>
<feature type="chain" id="PRO_5030566915" description="3-isopropylmalate dehydrogenase" evidence="15">
    <location>
        <begin position="23"/>
        <end position="415"/>
    </location>
</feature>
<organism evidence="17">
    <name type="scientific">Fibrocapsa japonica</name>
    <dbReference type="NCBI Taxonomy" id="94617"/>
    <lineage>
        <taxon>Eukaryota</taxon>
        <taxon>Sar</taxon>
        <taxon>Stramenopiles</taxon>
        <taxon>Ochrophyta</taxon>
        <taxon>Raphidophyceae</taxon>
        <taxon>Chattonellales</taxon>
        <taxon>Chattonellaceae</taxon>
        <taxon>Fibrocapsa</taxon>
    </lineage>
</organism>
<evidence type="ECO:0000256" key="2">
    <source>
        <dbReference type="ARBA" id="ARBA00004496"/>
    </source>
</evidence>
<dbReference type="PROSITE" id="PS00470">
    <property type="entry name" value="IDH_IMDH"/>
    <property type="match status" value="1"/>
</dbReference>
<evidence type="ECO:0000256" key="9">
    <source>
        <dbReference type="ARBA" id="ARBA00022723"/>
    </source>
</evidence>
<comment type="catalytic activity">
    <reaction evidence="14">
        <text>(2R,3S)-3-isopropylmalate + NAD(+) = 4-methyl-2-oxopentanoate + CO2 + NADH</text>
        <dbReference type="Rhea" id="RHEA:32271"/>
        <dbReference type="ChEBI" id="CHEBI:16526"/>
        <dbReference type="ChEBI" id="CHEBI:17865"/>
        <dbReference type="ChEBI" id="CHEBI:35121"/>
        <dbReference type="ChEBI" id="CHEBI:57540"/>
        <dbReference type="ChEBI" id="CHEBI:57945"/>
        <dbReference type="EC" id="1.1.1.85"/>
    </reaction>
</comment>
<comment type="cofactor">
    <cofactor evidence="1">
        <name>Mn(2+)</name>
        <dbReference type="ChEBI" id="CHEBI:29035"/>
    </cofactor>
</comment>
<dbReference type="InterPro" id="IPR024084">
    <property type="entry name" value="IsoPropMal-DH-like_dom"/>
</dbReference>
<keyword evidence="11" id="KW-0560">Oxidoreductase</keyword>
<comment type="pathway">
    <text evidence="14">Amino-acid biosynthesis; L-leucine biosynthesis; L-leucine from 3-methyl-2-oxobutanoate: step 3/4.</text>
</comment>
<name>A0A7S2V5A5_9STRA</name>
<dbReference type="EC" id="1.1.1.85" evidence="5 14"/>
<proteinExistence type="inferred from homology"/>
<dbReference type="AlphaFoldDB" id="A0A7S2V5A5"/>
<keyword evidence="7" id="KW-0963">Cytoplasm</keyword>
<dbReference type="HAMAP" id="MF_01033">
    <property type="entry name" value="LeuB_type1"/>
    <property type="match status" value="1"/>
</dbReference>
<evidence type="ECO:0000256" key="1">
    <source>
        <dbReference type="ARBA" id="ARBA00001936"/>
    </source>
</evidence>
<evidence type="ECO:0000256" key="5">
    <source>
        <dbReference type="ARBA" id="ARBA00013101"/>
    </source>
</evidence>
<protein>
    <recommendedName>
        <fullName evidence="5 14">3-isopropylmalate dehydrogenase</fullName>
        <ecNumber evidence="5 14">1.1.1.85</ecNumber>
    </recommendedName>
</protein>
<evidence type="ECO:0000256" key="15">
    <source>
        <dbReference type="SAM" id="SignalP"/>
    </source>
</evidence>
<comment type="function">
    <text evidence="14">Catalyzes the oxidation of 3-carboxy-2-hydroxy-4-methylpentanoate (3-isopropylmalate) to 3-carboxy-4-methyl-2-oxopentanoate. The product decarboxylates to 4-methyl-2 oxopentanoate.</text>
</comment>
<dbReference type="InterPro" id="IPR019818">
    <property type="entry name" value="IsoCit/isopropylmalate_DH_CS"/>
</dbReference>
<dbReference type="NCBIfam" id="TIGR00169">
    <property type="entry name" value="leuB"/>
    <property type="match status" value="1"/>
</dbReference>
<comment type="cofactor">
    <cofactor evidence="14">
        <name>Mg(2+)</name>
        <dbReference type="ChEBI" id="CHEBI:18420"/>
    </cofactor>
    <cofactor evidence="14">
        <name>Mn(2+)</name>
        <dbReference type="ChEBI" id="CHEBI:29035"/>
    </cofactor>
    <text evidence="14">Binds 1 Mg(2+) or Mn(2+) ion per subunit.</text>
</comment>
<dbReference type="FunFam" id="3.40.718.10:FF:000028">
    <property type="entry name" value="3-isopropylmalate dehydrogenase"/>
    <property type="match status" value="1"/>
</dbReference>
<dbReference type="GO" id="GO:0009098">
    <property type="term" value="P:L-leucine biosynthetic process"/>
    <property type="evidence" value="ECO:0007669"/>
    <property type="project" value="UniProtKB-UniPathway"/>
</dbReference>
<evidence type="ECO:0000256" key="13">
    <source>
        <dbReference type="ARBA" id="ARBA00023304"/>
    </source>
</evidence>
<evidence type="ECO:0000256" key="11">
    <source>
        <dbReference type="ARBA" id="ARBA00023002"/>
    </source>
</evidence>
<keyword evidence="8" id="KW-0028">Amino-acid biosynthesis</keyword>
<keyword evidence="13 14" id="KW-0100">Branched-chain amino acid biosynthesis</keyword>
<keyword evidence="6 14" id="KW-0432">Leucine biosynthesis</keyword>
<feature type="domain" description="Isopropylmalate dehydrogenase-like" evidence="16">
    <location>
        <begin position="52"/>
        <end position="405"/>
    </location>
</feature>
<keyword evidence="12 14" id="KW-0520">NAD</keyword>
<evidence type="ECO:0000256" key="14">
    <source>
        <dbReference type="RuleBase" id="RU004445"/>
    </source>
</evidence>
<keyword evidence="10" id="KW-0460">Magnesium</keyword>
<gene>
    <name evidence="17" type="ORF">FJAP1339_LOCUS9608</name>
</gene>
<dbReference type="SMART" id="SM01329">
    <property type="entry name" value="Iso_dh"/>
    <property type="match status" value="1"/>
</dbReference>
<keyword evidence="15" id="KW-0732">Signal</keyword>
<evidence type="ECO:0000256" key="4">
    <source>
        <dbReference type="ARBA" id="ARBA00011738"/>
    </source>
</evidence>
<dbReference type="PANTHER" id="PTHR42979:SF1">
    <property type="entry name" value="3-ISOPROPYLMALATE DEHYDROGENASE"/>
    <property type="match status" value="1"/>
</dbReference>
<comment type="subunit">
    <text evidence="4 14">Homodimer.</text>
</comment>
<dbReference type="PANTHER" id="PTHR42979">
    <property type="entry name" value="3-ISOPROPYLMALATE DEHYDROGENASE"/>
    <property type="match status" value="1"/>
</dbReference>
<dbReference type="GO" id="GO:0005829">
    <property type="term" value="C:cytosol"/>
    <property type="evidence" value="ECO:0007669"/>
    <property type="project" value="TreeGrafter"/>
</dbReference>
<feature type="signal peptide" evidence="15">
    <location>
        <begin position="1"/>
        <end position="22"/>
    </location>
</feature>
<dbReference type="GO" id="GO:0003862">
    <property type="term" value="F:3-isopropylmalate dehydrogenase activity"/>
    <property type="evidence" value="ECO:0007669"/>
    <property type="project" value="UniProtKB-EC"/>
</dbReference>
<evidence type="ECO:0000259" key="16">
    <source>
        <dbReference type="SMART" id="SM01329"/>
    </source>
</evidence>
<dbReference type="InterPro" id="IPR004429">
    <property type="entry name" value="Isopropylmalate_DH"/>
</dbReference>
<dbReference type="SUPFAM" id="SSF53659">
    <property type="entry name" value="Isocitrate/Isopropylmalate dehydrogenase-like"/>
    <property type="match status" value="1"/>
</dbReference>
<dbReference type="GO" id="GO:0051287">
    <property type="term" value="F:NAD binding"/>
    <property type="evidence" value="ECO:0007669"/>
    <property type="project" value="InterPro"/>
</dbReference>
<evidence type="ECO:0000256" key="7">
    <source>
        <dbReference type="ARBA" id="ARBA00022490"/>
    </source>
</evidence>
<dbReference type="GO" id="GO:0000287">
    <property type="term" value="F:magnesium ion binding"/>
    <property type="evidence" value="ECO:0007669"/>
    <property type="project" value="InterPro"/>
</dbReference>